<comment type="caution">
    <text evidence="2">The sequence shown here is derived from an EMBL/GenBank/DDBJ whole genome shotgun (WGS) entry which is preliminary data.</text>
</comment>
<organism evidence="2 3">
    <name type="scientific">Planctomyces bekefii</name>
    <dbReference type="NCBI Taxonomy" id="1653850"/>
    <lineage>
        <taxon>Bacteria</taxon>
        <taxon>Pseudomonadati</taxon>
        <taxon>Planctomycetota</taxon>
        <taxon>Planctomycetia</taxon>
        <taxon>Planctomycetales</taxon>
        <taxon>Planctomycetaceae</taxon>
        <taxon>Planctomyces</taxon>
    </lineage>
</organism>
<evidence type="ECO:0000313" key="2">
    <source>
        <dbReference type="EMBL" id="TWW07854.1"/>
    </source>
</evidence>
<dbReference type="InterPro" id="IPR050860">
    <property type="entry name" value="FeoB_GTPase"/>
</dbReference>
<name>A0A5C6M3N0_9PLAN</name>
<proteinExistence type="predicted"/>
<protein>
    <recommendedName>
        <fullName evidence="1">FeoB-type G domain-containing protein</fullName>
    </recommendedName>
</protein>
<evidence type="ECO:0000259" key="1">
    <source>
        <dbReference type="PROSITE" id="PS51711"/>
    </source>
</evidence>
<accession>A0A5C6M3N0</accession>
<evidence type="ECO:0000313" key="3">
    <source>
        <dbReference type="Proteomes" id="UP000321083"/>
    </source>
</evidence>
<dbReference type="PROSITE" id="PS51711">
    <property type="entry name" value="G_FEOB"/>
    <property type="match status" value="1"/>
</dbReference>
<dbReference type="EMBL" id="SRHE01000981">
    <property type="protein sequence ID" value="TWW07854.1"/>
    <property type="molecule type" value="Genomic_DNA"/>
</dbReference>
<dbReference type="InterPro" id="IPR030389">
    <property type="entry name" value="G_FEOB_dom"/>
</dbReference>
<dbReference type="GO" id="GO:0005886">
    <property type="term" value="C:plasma membrane"/>
    <property type="evidence" value="ECO:0007669"/>
    <property type="project" value="TreeGrafter"/>
</dbReference>
<dbReference type="PANTHER" id="PTHR43185">
    <property type="entry name" value="FERROUS IRON TRANSPORT PROTEIN B"/>
    <property type="match status" value="1"/>
</dbReference>
<dbReference type="PANTHER" id="PTHR43185:SF1">
    <property type="entry name" value="FE(2+) TRANSPORTER FEOB"/>
    <property type="match status" value="1"/>
</dbReference>
<dbReference type="SUPFAM" id="SSF52540">
    <property type="entry name" value="P-loop containing nucleoside triphosphate hydrolases"/>
    <property type="match status" value="1"/>
</dbReference>
<dbReference type="InterPro" id="IPR006073">
    <property type="entry name" value="GTP-bd"/>
</dbReference>
<sequence>MTDSGTAVSTIRPWRVALIGNPNTGKSTLFNALSGLRVRTGNYPGVTVEQRIGRVVWGGREVDLVDLPGTYSLAPRSPDEMVAVQVLTGVSGEPAPDLVICICNAAALERNLYLATQVLES</sequence>
<dbReference type="PRINTS" id="PR00326">
    <property type="entry name" value="GTP1OBG"/>
</dbReference>
<dbReference type="Proteomes" id="UP000321083">
    <property type="component" value="Unassembled WGS sequence"/>
</dbReference>
<dbReference type="Pfam" id="PF02421">
    <property type="entry name" value="FeoB_N"/>
    <property type="match status" value="1"/>
</dbReference>
<dbReference type="GO" id="GO:0005525">
    <property type="term" value="F:GTP binding"/>
    <property type="evidence" value="ECO:0007669"/>
    <property type="project" value="InterPro"/>
</dbReference>
<feature type="domain" description="FeoB-type G" evidence="1">
    <location>
        <begin position="13"/>
        <end position="121"/>
    </location>
</feature>
<gene>
    <name evidence="2" type="ORF">E3A20_30180</name>
</gene>
<dbReference type="Gene3D" id="3.40.50.300">
    <property type="entry name" value="P-loop containing nucleotide triphosphate hydrolases"/>
    <property type="match status" value="1"/>
</dbReference>
<keyword evidence="3" id="KW-1185">Reference proteome</keyword>
<dbReference type="InterPro" id="IPR027417">
    <property type="entry name" value="P-loop_NTPase"/>
</dbReference>
<feature type="non-terminal residue" evidence="2">
    <location>
        <position position="121"/>
    </location>
</feature>
<dbReference type="GO" id="GO:0015093">
    <property type="term" value="F:ferrous iron transmembrane transporter activity"/>
    <property type="evidence" value="ECO:0007669"/>
    <property type="project" value="TreeGrafter"/>
</dbReference>
<dbReference type="AlphaFoldDB" id="A0A5C6M3N0"/>
<reference evidence="2 3" key="1">
    <citation type="submission" date="2019-08" db="EMBL/GenBank/DDBJ databases">
        <title>100 year-old enigma solved: identification of Planctomyces bekefii, the type genus and species of the phylum Planctomycetes.</title>
        <authorList>
            <person name="Svetlana D.N."/>
            <person name="Overmann J."/>
        </authorList>
    </citation>
    <scope>NUCLEOTIDE SEQUENCE [LARGE SCALE GENOMIC DNA]</scope>
    <source>
        <strain evidence="2">Phe10_nw2017</strain>
    </source>
</reference>
<reference evidence="2 3" key="2">
    <citation type="submission" date="2019-08" db="EMBL/GenBank/DDBJ databases">
        <authorList>
            <person name="Henke P."/>
        </authorList>
    </citation>
    <scope>NUCLEOTIDE SEQUENCE [LARGE SCALE GENOMIC DNA]</scope>
    <source>
        <strain evidence="2">Phe10_nw2017</strain>
    </source>
</reference>